<feature type="transmembrane region" description="Helical" evidence="8">
    <location>
        <begin position="166"/>
        <end position="186"/>
    </location>
</feature>
<organism evidence="10 11">
    <name type="scientific">Desulfoluna butyratoxydans</name>
    <dbReference type="NCBI Taxonomy" id="231438"/>
    <lineage>
        <taxon>Bacteria</taxon>
        <taxon>Pseudomonadati</taxon>
        <taxon>Thermodesulfobacteriota</taxon>
        <taxon>Desulfobacteria</taxon>
        <taxon>Desulfobacterales</taxon>
        <taxon>Desulfolunaceae</taxon>
        <taxon>Desulfoluna</taxon>
    </lineage>
</organism>
<comment type="similarity">
    <text evidence="2">Belongs to the major facilitator superfamily.</text>
</comment>
<feature type="transmembrane region" description="Helical" evidence="8">
    <location>
        <begin position="102"/>
        <end position="122"/>
    </location>
</feature>
<evidence type="ECO:0000256" key="1">
    <source>
        <dbReference type="ARBA" id="ARBA00004651"/>
    </source>
</evidence>
<proteinExistence type="inferred from homology"/>
<feature type="transmembrane region" description="Helical" evidence="8">
    <location>
        <begin position="341"/>
        <end position="363"/>
    </location>
</feature>
<evidence type="ECO:0000256" key="2">
    <source>
        <dbReference type="ARBA" id="ARBA00008335"/>
    </source>
</evidence>
<dbReference type="PANTHER" id="PTHR43271:SF2">
    <property type="entry name" value="BLL2771 PROTEIN"/>
    <property type="match status" value="1"/>
</dbReference>
<evidence type="ECO:0000256" key="3">
    <source>
        <dbReference type="ARBA" id="ARBA00022448"/>
    </source>
</evidence>
<evidence type="ECO:0000256" key="5">
    <source>
        <dbReference type="ARBA" id="ARBA00022692"/>
    </source>
</evidence>
<keyword evidence="5 8" id="KW-0812">Transmembrane</keyword>
<dbReference type="Proteomes" id="UP000507962">
    <property type="component" value="Unassembled WGS sequence"/>
</dbReference>
<evidence type="ECO:0000256" key="8">
    <source>
        <dbReference type="SAM" id="Phobius"/>
    </source>
</evidence>
<evidence type="ECO:0000256" key="7">
    <source>
        <dbReference type="ARBA" id="ARBA00023136"/>
    </source>
</evidence>
<keyword evidence="7 8" id="KW-0472">Membrane</keyword>
<accession>A0A4U8YQ23</accession>
<feature type="transmembrane region" description="Helical" evidence="8">
    <location>
        <begin position="304"/>
        <end position="329"/>
    </location>
</feature>
<dbReference type="SUPFAM" id="SSF103473">
    <property type="entry name" value="MFS general substrate transporter"/>
    <property type="match status" value="1"/>
</dbReference>
<dbReference type="InterPro" id="IPR020846">
    <property type="entry name" value="MFS_dom"/>
</dbReference>
<dbReference type="InterPro" id="IPR036259">
    <property type="entry name" value="MFS_trans_sf"/>
</dbReference>
<evidence type="ECO:0000313" key="10">
    <source>
        <dbReference type="EMBL" id="VFQ45910.1"/>
    </source>
</evidence>
<protein>
    <submittedName>
        <fullName evidence="10">Major facilitator superfamily</fullName>
    </submittedName>
</protein>
<name>A0A4U8YQ23_9BACT</name>
<evidence type="ECO:0000259" key="9">
    <source>
        <dbReference type="PROSITE" id="PS50850"/>
    </source>
</evidence>
<dbReference type="PROSITE" id="PS50850">
    <property type="entry name" value="MFS"/>
    <property type="match status" value="1"/>
</dbReference>
<feature type="domain" description="Major facilitator superfamily (MFS) profile" evidence="9">
    <location>
        <begin position="9"/>
        <end position="392"/>
    </location>
</feature>
<dbReference type="PANTHER" id="PTHR43271">
    <property type="entry name" value="BLL2771 PROTEIN"/>
    <property type="match status" value="1"/>
</dbReference>
<feature type="transmembrane region" description="Helical" evidence="8">
    <location>
        <begin position="281"/>
        <end position="298"/>
    </location>
</feature>
<keyword evidence="3" id="KW-0813">Transport</keyword>
<dbReference type="Gene3D" id="1.20.1250.20">
    <property type="entry name" value="MFS general substrate transporter like domains"/>
    <property type="match status" value="1"/>
</dbReference>
<feature type="transmembrane region" description="Helical" evidence="8">
    <location>
        <begin position="47"/>
        <end position="66"/>
    </location>
</feature>
<gene>
    <name evidence="10" type="ORF">MSL71_35730</name>
</gene>
<keyword evidence="4" id="KW-1003">Cell membrane</keyword>
<keyword evidence="6 8" id="KW-1133">Transmembrane helix</keyword>
<sequence length="407" mass="42678">MPDSSPAPLHTKAGIACLMVMTAVATVFMTQSIFLEISQAFHMDISKARFAFSGASLCYAAAFFVIGPLADRFDLPRMALMGLGALLAAILFASTAPGFTTFVIAMGLIGFSAALVPASMIPHMTRLAPPDKRGLYVGAVVASGTLGIVFGRVAVGLLTAHLGWRVAFRIVALFLLILSAAGYARLLEPAPKEKRPGYPLWDLYLNAVRLVCRPRPLALLATGFFLFFGFLGMVTFLTYRLTAPPFLFTAGEVGWISLAGLTALIAPFAGSLSQKAGPYRISLPGLGICLVAMQLMGWSQSVPLITLGLLLLFAGAYCCQPLIFLLIGASVPDSALGSASSLYILVCIGGGSLSSMVLGPVWAHWGWTGVTVACSLSLAAAAGVLGTLASREPHHGKDAETVPLPLK</sequence>
<dbReference type="CDD" id="cd17324">
    <property type="entry name" value="MFS_NepI_like"/>
    <property type="match status" value="1"/>
</dbReference>
<feature type="transmembrane region" description="Helical" evidence="8">
    <location>
        <begin position="369"/>
        <end position="389"/>
    </location>
</feature>
<comment type="subcellular location">
    <subcellularLocation>
        <location evidence="1">Cell membrane</location>
        <topology evidence="1">Multi-pass membrane protein</topology>
    </subcellularLocation>
</comment>
<feature type="transmembrane region" description="Helical" evidence="8">
    <location>
        <begin position="245"/>
        <end position="269"/>
    </location>
</feature>
<feature type="transmembrane region" description="Helical" evidence="8">
    <location>
        <begin position="134"/>
        <end position="160"/>
    </location>
</feature>
<dbReference type="EMBL" id="CAADHO010000006">
    <property type="protein sequence ID" value="VFQ45910.1"/>
    <property type="molecule type" value="Genomic_DNA"/>
</dbReference>
<reference evidence="10 11" key="1">
    <citation type="submission" date="2019-03" db="EMBL/GenBank/DDBJ databases">
        <authorList>
            <person name="Nijsse B."/>
        </authorList>
    </citation>
    <scope>NUCLEOTIDE SEQUENCE [LARGE SCALE GENOMIC DNA]</scope>
    <source>
        <strain evidence="10">Desulfoluna butyratoxydans MSL71</strain>
    </source>
</reference>
<dbReference type="GO" id="GO:0005886">
    <property type="term" value="C:plasma membrane"/>
    <property type="evidence" value="ECO:0007669"/>
    <property type="project" value="UniProtKB-SubCell"/>
</dbReference>
<keyword evidence="11" id="KW-1185">Reference proteome</keyword>
<dbReference type="GO" id="GO:0022857">
    <property type="term" value="F:transmembrane transporter activity"/>
    <property type="evidence" value="ECO:0007669"/>
    <property type="project" value="InterPro"/>
</dbReference>
<feature type="transmembrane region" description="Helical" evidence="8">
    <location>
        <begin position="78"/>
        <end position="96"/>
    </location>
</feature>
<evidence type="ECO:0000313" key="11">
    <source>
        <dbReference type="Proteomes" id="UP000507962"/>
    </source>
</evidence>
<dbReference type="Pfam" id="PF07690">
    <property type="entry name" value="MFS_1"/>
    <property type="match status" value="1"/>
</dbReference>
<dbReference type="InterPro" id="IPR011701">
    <property type="entry name" value="MFS"/>
</dbReference>
<dbReference type="RefSeq" id="WP_180142986.1">
    <property type="nucleotide sequence ID" value="NZ_CAADHO010000006.1"/>
</dbReference>
<evidence type="ECO:0000256" key="4">
    <source>
        <dbReference type="ARBA" id="ARBA00022475"/>
    </source>
</evidence>
<evidence type="ECO:0000256" key="6">
    <source>
        <dbReference type="ARBA" id="ARBA00022989"/>
    </source>
</evidence>
<feature type="transmembrane region" description="Helical" evidence="8">
    <location>
        <begin position="12"/>
        <end position="35"/>
    </location>
</feature>
<dbReference type="AlphaFoldDB" id="A0A4U8YQ23"/>
<feature type="transmembrane region" description="Helical" evidence="8">
    <location>
        <begin position="217"/>
        <end position="239"/>
    </location>
</feature>